<dbReference type="AlphaFoldDB" id="A0A0C1R6L8"/>
<name>A0A0C1R6L8_9CLOT</name>
<comment type="caution">
    <text evidence="1">The sequence shown here is derived from an EMBL/GenBank/DDBJ whole genome shotgun (WGS) entry which is preliminary data.</text>
</comment>
<dbReference type="EMBL" id="AYSO01000017">
    <property type="protein sequence ID" value="KIE46126.1"/>
    <property type="molecule type" value="Genomic_DNA"/>
</dbReference>
<keyword evidence="2" id="KW-1185">Reference proteome</keyword>
<gene>
    <name evidence="1" type="ORF">U732_1913</name>
</gene>
<organism evidence="1 2">
    <name type="scientific">Clostridium argentinense CDC 2741</name>
    <dbReference type="NCBI Taxonomy" id="1418104"/>
    <lineage>
        <taxon>Bacteria</taxon>
        <taxon>Bacillati</taxon>
        <taxon>Bacillota</taxon>
        <taxon>Clostridia</taxon>
        <taxon>Eubacteriales</taxon>
        <taxon>Clostridiaceae</taxon>
        <taxon>Clostridium</taxon>
    </lineage>
</organism>
<reference evidence="1 2" key="1">
    <citation type="journal article" date="2015" name="Infect. Genet. Evol.">
        <title>Genomic sequences of six botulinum neurotoxin-producing strains representing three clostridial species illustrate the mobility and diversity of botulinum neurotoxin genes.</title>
        <authorList>
            <person name="Smith T.J."/>
            <person name="Hill K.K."/>
            <person name="Xie G."/>
            <person name="Foley B.T."/>
            <person name="Williamson C.H."/>
            <person name="Foster J.T."/>
            <person name="Johnson S.L."/>
            <person name="Chertkov O."/>
            <person name="Teshima H."/>
            <person name="Gibbons H.S."/>
            <person name="Johnsky L.A."/>
            <person name="Karavis M.A."/>
            <person name="Smith L.A."/>
        </authorList>
    </citation>
    <scope>NUCLEOTIDE SEQUENCE [LARGE SCALE GENOMIC DNA]</scope>
    <source>
        <strain evidence="1 2">CDC 2741</strain>
    </source>
</reference>
<dbReference type="Proteomes" id="UP000031366">
    <property type="component" value="Unassembled WGS sequence"/>
</dbReference>
<proteinExistence type="predicted"/>
<sequence>MTFHHEFLERGKYLSLQPLIHVRAETRKLDYDVNNFLGEYYNI</sequence>
<evidence type="ECO:0000313" key="1">
    <source>
        <dbReference type="EMBL" id="KIE46126.1"/>
    </source>
</evidence>
<accession>A0A0C1R6L8</accession>
<evidence type="ECO:0000313" key="2">
    <source>
        <dbReference type="Proteomes" id="UP000031366"/>
    </source>
</evidence>
<protein>
    <submittedName>
        <fullName evidence="1">Uncharacterized protein</fullName>
    </submittedName>
</protein>